<comment type="similarity">
    <text evidence="1">Belongs to the barstar family.</text>
</comment>
<dbReference type="Proteomes" id="UP000721415">
    <property type="component" value="Unassembled WGS sequence"/>
</dbReference>
<protein>
    <submittedName>
        <fullName evidence="3">Barstar family protein</fullName>
    </submittedName>
</protein>
<name>A0ABS0LS50_9LACT</name>
<feature type="domain" description="Barstar (barnase inhibitor)" evidence="2">
    <location>
        <begin position="3"/>
        <end position="81"/>
    </location>
</feature>
<evidence type="ECO:0000313" key="4">
    <source>
        <dbReference type="Proteomes" id="UP000721415"/>
    </source>
</evidence>
<evidence type="ECO:0000313" key="3">
    <source>
        <dbReference type="EMBL" id="MBG9986161.1"/>
    </source>
</evidence>
<sequence length="86" mass="10066">MYQLNGENFTDKETAYQVIIKGLNLPAYTGHNLDALWDVMQDQDYLRIEIDNARAIIDHLGEYGRNLLDLLGDIHNETDHQIVMYW</sequence>
<keyword evidence="4" id="KW-1185">Reference proteome</keyword>
<comment type="caution">
    <text evidence="3">The sequence shown here is derived from an EMBL/GenBank/DDBJ whole genome shotgun (WGS) entry which is preliminary data.</text>
</comment>
<dbReference type="InterPro" id="IPR035905">
    <property type="entry name" value="Barstar-like_sf"/>
</dbReference>
<accession>A0ABS0LS50</accession>
<evidence type="ECO:0000259" key="2">
    <source>
        <dbReference type="Pfam" id="PF01337"/>
    </source>
</evidence>
<dbReference type="Pfam" id="PF01337">
    <property type="entry name" value="Barstar"/>
    <property type="match status" value="1"/>
</dbReference>
<reference evidence="3 4" key="1">
    <citation type="submission" date="2020-07" db="EMBL/GenBank/DDBJ databases">
        <title>Facklamia lactis sp. nov., isolated from raw milk.</title>
        <authorList>
            <person name="Doll E.V."/>
            <person name="Huptas C."/>
            <person name="Staib L."/>
            <person name="Wenning M."/>
            <person name="Scherer S."/>
        </authorList>
    </citation>
    <scope>NUCLEOTIDE SEQUENCE [LARGE SCALE GENOMIC DNA]</scope>
    <source>
        <strain evidence="3 4">DSM 111018</strain>
    </source>
</reference>
<evidence type="ECO:0000256" key="1">
    <source>
        <dbReference type="ARBA" id="ARBA00006845"/>
    </source>
</evidence>
<dbReference type="EMBL" id="JACBXQ010000002">
    <property type="protein sequence ID" value="MBG9986161.1"/>
    <property type="molecule type" value="Genomic_DNA"/>
</dbReference>
<organism evidence="3 4">
    <name type="scientific">Facklamia lactis</name>
    <dbReference type="NCBI Taxonomy" id="2749967"/>
    <lineage>
        <taxon>Bacteria</taxon>
        <taxon>Bacillati</taxon>
        <taxon>Bacillota</taxon>
        <taxon>Bacilli</taxon>
        <taxon>Lactobacillales</taxon>
        <taxon>Aerococcaceae</taxon>
        <taxon>Facklamia</taxon>
    </lineage>
</organism>
<dbReference type="SUPFAM" id="SSF52038">
    <property type="entry name" value="Barstar-related"/>
    <property type="match status" value="1"/>
</dbReference>
<dbReference type="RefSeq" id="WP_197115077.1">
    <property type="nucleotide sequence ID" value="NZ_JACBXQ010000002.1"/>
</dbReference>
<dbReference type="InterPro" id="IPR000468">
    <property type="entry name" value="Barstar"/>
</dbReference>
<proteinExistence type="inferred from homology"/>
<dbReference type="Gene3D" id="3.30.370.10">
    <property type="entry name" value="Barstar-like"/>
    <property type="match status" value="1"/>
</dbReference>
<gene>
    <name evidence="3" type="ORF">HZY91_04540</name>
</gene>